<protein>
    <submittedName>
        <fullName evidence="2">Uncharacterized protein</fullName>
    </submittedName>
</protein>
<feature type="compositionally biased region" description="Polar residues" evidence="1">
    <location>
        <begin position="31"/>
        <end position="47"/>
    </location>
</feature>
<gene>
    <name evidence="2" type="ORF">ANE_LOCUS1593</name>
</gene>
<keyword evidence="3" id="KW-1185">Reference proteome</keyword>
<dbReference type="Proteomes" id="UP000489600">
    <property type="component" value="Unassembled WGS sequence"/>
</dbReference>
<evidence type="ECO:0000313" key="3">
    <source>
        <dbReference type="Proteomes" id="UP000489600"/>
    </source>
</evidence>
<dbReference type="EMBL" id="CABITT030000001">
    <property type="protein sequence ID" value="VVA91148.1"/>
    <property type="molecule type" value="Genomic_DNA"/>
</dbReference>
<dbReference type="OrthoDB" id="1021286at2759"/>
<sequence>MDVFISEEYVNRRRMEKKAAAVAGKSMRLGSGSSKIRSEKINSNPLMSESRPENEFRVTGGGVYESFVFQCFSP</sequence>
<accession>A0A565ARB4</accession>
<evidence type="ECO:0000313" key="2">
    <source>
        <dbReference type="EMBL" id="VVA91148.1"/>
    </source>
</evidence>
<evidence type="ECO:0000256" key="1">
    <source>
        <dbReference type="SAM" id="MobiDB-lite"/>
    </source>
</evidence>
<feature type="region of interest" description="Disordered" evidence="1">
    <location>
        <begin position="30"/>
        <end position="54"/>
    </location>
</feature>
<organism evidence="2 3">
    <name type="scientific">Arabis nemorensis</name>
    <dbReference type="NCBI Taxonomy" id="586526"/>
    <lineage>
        <taxon>Eukaryota</taxon>
        <taxon>Viridiplantae</taxon>
        <taxon>Streptophyta</taxon>
        <taxon>Embryophyta</taxon>
        <taxon>Tracheophyta</taxon>
        <taxon>Spermatophyta</taxon>
        <taxon>Magnoliopsida</taxon>
        <taxon>eudicotyledons</taxon>
        <taxon>Gunneridae</taxon>
        <taxon>Pentapetalae</taxon>
        <taxon>rosids</taxon>
        <taxon>malvids</taxon>
        <taxon>Brassicales</taxon>
        <taxon>Brassicaceae</taxon>
        <taxon>Arabideae</taxon>
        <taxon>Arabis</taxon>
    </lineage>
</organism>
<reference evidence="2" key="1">
    <citation type="submission" date="2019-07" db="EMBL/GenBank/DDBJ databases">
        <authorList>
            <person name="Dittberner H."/>
        </authorList>
    </citation>
    <scope>NUCLEOTIDE SEQUENCE [LARGE SCALE GENOMIC DNA]</scope>
</reference>
<comment type="caution">
    <text evidence="2">The sequence shown here is derived from an EMBL/GenBank/DDBJ whole genome shotgun (WGS) entry which is preliminary data.</text>
</comment>
<dbReference type="AlphaFoldDB" id="A0A565ARB4"/>
<proteinExistence type="predicted"/>
<name>A0A565ARB4_9BRAS</name>